<keyword evidence="6" id="KW-0732">Signal</keyword>
<keyword evidence="5" id="KW-0576">Peroxisome</keyword>
<dbReference type="PANTHER" id="PTHR43433">
    <property type="entry name" value="HYDROLASE, ALPHA/BETA FOLD FAMILY PROTEIN"/>
    <property type="match status" value="1"/>
</dbReference>
<evidence type="ECO:0000256" key="5">
    <source>
        <dbReference type="ARBA" id="ARBA00023140"/>
    </source>
</evidence>
<dbReference type="Pfam" id="PF00561">
    <property type="entry name" value="Abhydrolase_1"/>
    <property type="match status" value="1"/>
</dbReference>
<dbReference type="VEuPathDB" id="FungiDB:CC77DRAFT_1010030"/>
<dbReference type="KEGG" id="aalt:CC77DRAFT_1010030"/>
<comment type="similarity">
    <text evidence="3">Belongs to the AB hydrolase superfamily. AKT2 hydrolase family.</text>
</comment>
<sequence length="332" mass="35982">MKIFISYLLAAAAAMAVATPMPAKTGMSNGASHLHLAQTSRTKFVDLNETRIAYRHFGKPSKNPLVFVTHYRGSMDTLDPLLVNTIAENREVILLDNTGIGHSGGSVPATLDSMAATVVNLLAAIHVPKADILGFSMGGMISQIIAMDYPQVVNKLVLAGARPGYGPDVFQTAPDAGMGPGGEPDRQPTEEYMLGIFFYPSNTSRSQGNLWWNRIHERQMEGETRKDFLVGAGVAAQITAMTAFASDPRRYAQLANVTVPLLVTNGKDDILMGTGNSFVLQQRLPDAQLHLYPDSAHGHLFQSPVNWWQIAGWHRVLPRAKAPYAETKGSTG</sequence>
<feature type="signal peptide" evidence="6">
    <location>
        <begin position="1"/>
        <end position="18"/>
    </location>
</feature>
<feature type="domain" description="AB hydrolase-1" evidence="7">
    <location>
        <begin position="82"/>
        <end position="301"/>
    </location>
</feature>
<keyword evidence="8" id="KW-0378">Hydrolase</keyword>
<dbReference type="PANTHER" id="PTHR43433:SF5">
    <property type="entry name" value="AB HYDROLASE-1 DOMAIN-CONTAINING PROTEIN"/>
    <property type="match status" value="1"/>
</dbReference>
<dbReference type="InterPro" id="IPR050471">
    <property type="entry name" value="AB_hydrolase"/>
</dbReference>
<dbReference type="GeneID" id="29109216"/>
<protein>
    <submittedName>
        <fullName evidence="8">Alpha/beta-hydrolase</fullName>
    </submittedName>
</protein>
<dbReference type="PRINTS" id="PR00111">
    <property type="entry name" value="ABHYDROLASE"/>
</dbReference>
<dbReference type="OMA" id="THFRGTM"/>
<comment type="pathway">
    <text evidence="2">Mycotoxin biosynthesis.</text>
</comment>
<proteinExistence type="inferred from homology"/>
<evidence type="ECO:0000256" key="2">
    <source>
        <dbReference type="ARBA" id="ARBA00004685"/>
    </source>
</evidence>
<dbReference type="Proteomes" id="UP000077248">
    <property type="component" value="Unassembled WGS sequence"/>
</dbReference>
<dbReference type="EMBL" id="KV441482">
    <property type="protein sequence ID" value="OAG18778.1"/>
    <property type="molecule type" value="Genomic_DNA"/>
</dbReference>
<dbReference type="SUPFAM" id="SSF53474">
    <property type="entry name" value="alpha/beta-Hydrolases"/>
    <property type="match status" value="1"/>
</dbReference>
<dbReference type="AlphaFoldDB" id="A0A177DHD6"/>
<dbReference type="InterPro" id="IPR000073">
    <property type="entry name" value="AB_hydrolase_1"/>
</dbReference>
<comment type="subcellular location">
    <subcellularLocation>
        <location evidence="1">Peroxisome</location>
    </subcellularLocation>
</comment>
<evidence type="ECO:0000256" key="3">
    <source>
        <dbReference type="ARBA" id="ARBA00005668"/>
    </source>
</evidence>
<accession>A0A177DHD6</accession>
<keyword evidence="9" id="KW-1185">Reference proteome</keyword>
<name>A0A177DHD6_ALTAL</name>
<dbReference type="InterPro" id="IPR029058">
    <property type="entry name" value="AB_hydrolase_fold"/>
</dbReference>
<dbReference type="RefSeq" id="XP_018384199.1">
    <property type="nucleotide sequence ID" value="XM_018523622.1"/>
</dbReference>
<evidence type="ECO:0000313" key="8">
    <source>
        <dbReference type="EMBL" id="OAG18778.1"/>
    </source>
</evidence>
<reference evidence="8 9" key="1">
    <citation type="submission" date="2016-05" db="EMBL/GenBank/DDBJ databases">
        <title>Comparative analysis of secretome profiles of manganese(II)-oxidizing ascomycete fungi.</title>
        <authorList>
            <consortium name="DOE Joint Genome Institute"/>
            <person name="Zeiner C.A."/>
            <person name="Purvine S.O."/>
            <person name="Zink E.M."/>
            <person name="Wu S."/>
            <person name="Pasa-Tolic L."/>
            <person name="Chaput D.L."/>
            <person name="Haridas S."/>
            <person name="Grigoriev I.V."/>
            <person name="Santelli C.M."/>
            <person name="Hansel C.M."/>
        </authorList>
    </citation>
    <scope>NUCLEOTIDE SEQUENCE [LARGE SCALE GENOMIC DNA]</scope>
    <source>
        <strain evidence="8 9">SRC1lrK2f</strain>
    </source>
</reference>
<evidence type="ECO:0000259" key="7">
    <source>
        <dbReference type="Pfam" id="PF00561"/>
    </source>
</evidence>
<dbReference type="GO" id="GO:0005777">
    <property type="term" value="C:peroxisome"/>
    <property type="evidence" value="ECO:0007669"/>
    <property type="project" value="UniProtKB-SubCell"/>
</dbReference>
<evidence type="ECO:0000256" key="4">
    <source>
        <dbReference type="ARBA" id="ARBA00023026"/>
    </source>
</evidence>
<feature type="chain" id="PRO_5008059393" evidence="6">
    <location>
        <begin position="19"/>
        <end position="332"/>
    </location>
</feature>
<dbReference type="GO" id="GO:0016787">
    <property type="term" value="F:hydrolase activity"/>
    <property type="evidence" value="ECO:0007669"/>
    <property type="project" value="UniProtKB-KW"/>
</dbReference>
<evidence type="ECO:0000256" key="1">
    <source>
        <dbReference type="ARBA" id="ARBA00004275"/>
    </source>
</evidence>
<evidence type="ECO:0000313" key="9">
    <source>
        <dbReference type="Proteomes" id="UP000077248"/>
    </source>
</evidence>
<evidence type="ECO:0000256" key="6">
    <source>
        <dbReference type="SAM" id="SignalP"/>
    </source>
</evidence>
<organism evidence="8 9">
    <name type="scientific">Alternaria alternata</name>
    <name type="common">Alternaria rot fungus</name>
    <name type="synonym">Torula alternata</name>
    <dbReference type="NCBI Taxonomy" id="5599"/>
    <lineage>
        <taxon>Eukaryota</taxon>
        <taxon>Fungi</taxon>
        <taxon>Dikarya</taxon>
        <taxon>Ascomycota</taxon>
        <taxon>Pezizomycotina</taxon>
        <taxon>Dothideomycetes</taxon>
        <taxon>Pleosporomycetidae</taxon>
        <taxon>Pleosporales</taxon>
        <taxon>Pleosporineae</taxon>
        <taxon>Pleosporaceae</taxon>
        <taxon>Alternaria</taxon>
        <taxon>Alternaria sect. Alternaria</taxon>
        <taxon>Alternaria alternata complex</taxon>
    </lineage>
</organism>
<keyword evidence="4" id="KW-0843">Virulence</keyword>
<gene>
    <name evidence="8" type="ORF">CC77DRAFT_1010030</name>
</gene>
<dbReference type="Gene3D" id="3.40.50.1820">
    <property type="entry name" value="alpha/beta hydrolase"/>
    <property type="match status" value="1"/>
</dbReference>